<organism evidence="2 3">
    <name type="scientific">Marinomonas arenicola</name>
    <dbReference type="NCBI Taxonomy" id="569601"/>
    <lineage>
        <taxon>Bacteria</taxon>
        <taxon>Pseudomonadati</taxon>
        <taxon>Pseudomonadota</taxon>
        <taxon>Gammaproteobacteria</taxon>
        <taxon>Oceanospirillales</taxon>
        <taxon>Oceanospirillaceae</taxon>
        <taxon>Marinomonas</taxon>
    </lineage>
</organism>
<accession>A0ABU9G6B0</accession>
<dbReference type="PANTHER" id="PTHR33608:SF12">
    <property type="entry name" value="DUF58 DOMAIN-CONTAINING PROTEIN"/>
    <property type="match status" value="1"/>
</dbReference>
<reference evidence="2 3" key="1">
    <citation type="submission" date="2024-02" db="EMBL/GenBank/DDBJ databases">
        <title>Bacteria isolated from the canopy kelp, Nereocystis luetkeana.</title>
        <authorList>
            <person name="Pfister C.A."/>
            <person name="Younker I.T."/>
            <person name="Light S.H."/>
        </authorList>
    </citation>
    <scope>NUCLEOTIDE SEQUENCE [LARGE SCALE GENOMIC DNA]</scope>
    <source>
        <strain evidence="2 3">TI.4.07</strain>
    </source>
</reference>
<dbReference type="InterPro" id="IPR002881">
    <property type="entry name" value="DUF58"/>
</dbReference>
<dbReference type="RefSeq" id="WP_341567298.1">
    <property type="nucleotide sequence ID" value="NZ_JBAKAR010000007.1"/>
</dbReference>
<comment type="caution">
    <text evidence="2">The sequence shown here is derived from an EMBL/GenBank/DDBJ whole genome shotgun (WGS) entry which is preliminary data.</text>
</comment>
<evidence type="ECO:0000313" key="2">
    <source>
        <dbReference type="EMBL" id="MEL0613556.1"/>
    </source>
</evidence>
<dbReference type="Pfam" id="PF01882">
    <property type="entry name" value="DUF58"/>
    <property type="match status" value="1"/>
</dbReference>
<feature type="domain" description="DUF58" evidence="1">
    <location>
        <begin position="56"/>
        <end position="270"/>
    </location>
</feature>
<proteinExistence type="predicted"/>
<sequence>MNPLLSPTSPELNDSDFALLAHYAKHLGRASSAARFTLKSGEKRSKKKGHGMEMLELRPYQTSDDLRHIDWRVTARTGHTHTRLYAQENDHQRILLLDLSPDAYFSTRYAFISTRFIQLAGLIAWRSEQQGDKLLYNLSFGGQSLEHLNKSSVWGMISQLKNASKTSNRNRQATSDLGWYGSKVTSKARNKDIIILTDKQHWDAKQQTALQQLAKHNQIHWVQIFDHHSFELPPGQYQFADAMGTTSVKISKKSSEQAKKDFFEQNATMRQRLAKIGIRHQLFDISEPPEGIARYLLNQGALR</sequence>
<dbReference type="EMBL" id="JBAKAR010000007">
    <property type="protein sequence ID" value="MEL0613556.1"/>
    <property type="molecule type" value="Genomic_DNA"/>
</dbReference>
<keyword evidence="3" id="KW-1185">Reference proteome</keyword>
<name>A0ABU9G6B0_9GAMM</name>
<gene>
    <name evidence="2" type="ORF">V6242_10395</name>
</gene>
<evidence type="ECO:0000313" key="3">
    <source>
        <dbReference type="Proteomes" id="UP001379949"/>
    </source>
</evidence>
<protein>
    <submittedName>
        <fullName evidence="2">DUF58 domain-containing protein</fullName>
    </submittedName>
</protein>
<dbReference type="PANTHER" id="PTHR33608">
    <property type="entry name" value="BLL2464 PROTEIN"/>
    <property type="match status" value="1"/>
</dbReference>
<dbReference type="Proteomes" id="UP001379949">
    <property type="component" value="Unassembled WGS sequence"/>
</dbReference>
<evidence type="ECO:0000259" key="1">
    <source>
        <dbReference type="Pfam" id="PF01882"/>
    </source>
</evidence>